<evidence type="ECO:0000256" key="5">
    <source>
        <dbReference type="SAM" id="Phobius"/>
    </source>
</evidence>
<dbReference type="Pfam" id="PF13903">
    <property type="entry name" value="Claudin_2"/>
    <property type="match status" value="1"/>
</dbReference>
<feature type="transmembrane region" description="Helical" evidence="5">
    <location>
        <begin position="224"/>
        <end position="247"/>
    </location>
</feature>
<sequence length="323" mass="36424">HTALLALSSFHMWSTIISLSLSTVFGILGLCGIIGAALTSNWIEYNVNRREIVNAFNREPELNIKLKDAFIKDPLYFSRSYGLFLTCFNDAVPSEIGSFNYLTLPCIYYKDYFPDQTKQNSMSNPEITRLWVLRATTLLYAIGLVVAILALSLGIIACWKVSSRLIVAVGVLLLFAVACLGMAMIGWHYTQYQERYVLTESPFYNNWEAVLKQHTNAHYGYSYVASWVGIAFLLLSSLFMLAANCYVNRGDDKSYEAKHDAYMMNHFYDKGAVVPYYNQYNTYSAGMDYGAYGGGYPPAAHYGTYQGYPAAYGNPYGYMTYGR</sequence>
<keyword evidence="3 5" id="KW-1133">Transmembrane helix</keyword>
<keyword evidence="2 5" id="KW-0812">Transmembrane</keyword>
<dbReference type="AlphaFoldDB" id="A0AAN5DDC1"/>
<evidence type="ECO:0000256" key="1">
    <source>
        <dbReference type="ARBA" id="ARBA00004141"/>
    </source>
</evidence>
<dbReference type="GO" id="GO:0016020">
    <property type="term" value="C:membrane"/>
    <property type="evidence" value="ECO:0007669"/>
    <property type="project" value="UniProtKB-SubCell"/>
</dbReference>
<feature type="non-terminal residue" evidence="6">
    <location>
        <position position="1"/>
    </location>
</feature>
<feature type="transmembrane region" description="Helical" evidence="5">
    <location>
        <begin position="138"/>
        <end position="159"/>
    </location>
</feature>
<reference evidence="7" key="1">
    <citation type="submission" date="2022-10" db="EMBL/GenBank/DDBJ databases">
        <title>Genome assembly of Pristionchus species.</title>
        <authorList>
            <person name="Yoshida K."/>
            <person name="Sommer R.J."/>
        </authorList>
    </citation>
    <scope>NUCLEOTIDE SEQUENCE [LARGE SCALE GENOMIC DNA]</scope>
    <source>
        <strain evidence="7">RS5460</strain>
    </source>
</reference>
<dbReference type="Proteomes" id="UP001328107">
    <property type="component" value="Unassembled WGS sequence"/>
</dbReference>
<evidence type="ECO:0000313" key="6">
    <source>
        <dbReference type="EMBL" id="GMR60482.1"/>
    </source>
</evidence>
<organism evidence="6 7">
    <name type="scientific">Pristionchus mayeri</name>
    <dbReference type="NCBI Taxonomy" id="1317129"/>
    <lineage>
        <taxon>Eukaryota</taxon>
        <taxon>Metazoa</taxon>
        <taxon>Ecdysozoa</taxon>
        <taxon>Nematoda</taxon>
        <taxon>Chromadorea</taxon>
        <taxon>Rhabditida</taxon>
        <taxon>Rhabditina</taxon>
        <taxon>Diplogasteromorpha</taxon>
        <taxon>Diplogasteroidea</taxon>
        <taxon>Neodiplogasteridae</taxon>
        <taxon>Pristionchus</taxon>
    </lineage>
</organism>
<dbReference type="EMBL" id="BTRK01000006">
    <property type="protein sequence ID" value="GMR60482.1"/>
    <property type="molecule type" value="Genomic_DNA"/>
</dbReference>
<keyword evidence="4 5" id="KW-0472">Membrane</keyword>
<feature type="transmembrane region" description="Helical" evidence="5">
    <location>
        <begin position="12"/>
        <end position="38"/>
    </location>
</feature>
<name>A0AAN5DDC1_9BILA</name>
<dbReference type="Gene3D" id="1.20.140.150">
    <property type="match status" value="1"/>
</dbReference>
<evidence type="ECO:0000256" key="3">
    <source>
        <dbReference type="ARBA" id="ARBA00022989"/>
    </source>
</evidence>
<comment type="subcellular location">
    <subcellularLocation>
        <location evidence="1">Membrane</location>
        <topology evidence="1">Multi-pass membrane protein</topology>
    </subcellularLocation>
</comment>
<comment type="caution">
    <text evidence="6">The sequence shown here is derived from an EMBL/GenBank/DDBJ whole genome shotgun (WGS) entry which is preliminary data.</text>
</comment>
<protein>
    <submittedName>
        <fullName evidence="6">Uncharacterized protein</fullName>
    </submittedName>
</protein>
<dbReference type="InterPro" id="IPR004031">
    <property type="entry name" value="PMP22/EMP/MP20/Claudin"/>
</dbReference>
<evidence type="ECO:0000313" key="7">
    <source>
        <dbReference type="Proteomes" id="UP001328107"/>
    </source>
</evidence>
<evidence type="ECO:0000256" key="4">
    <source>
        <dbReference type="ARBA" id="ARBA00023136"/>
    </source>
</evidence>
<accession>A0AAN5DDC1</accession>
<dbReference type="PANTHER" id="PTHR21215:SF0">
    <property type="entry name" value="LD36024P"/>
    <property type="match status" value="1"/>
</dbReference>
<evidence type="ECO:0000256" key="2">
    <source>
        <dbReference type="ARBA" id="ARBA00022692"/>
    </source>
</evidence>
<feature type="transmembrane region" description="Helical" evidence="5">
    <location>
        <begin position="166"/>
        <end position="189"/>
    </location>
</feature>
<gene>
    <name evidence="6" type="ORF">PMAYCL1PPCAC_30677</name>
</gene>
<keyword evidence="7" id="KW-1185">Reference proteome</keyword>
<proteinExistence type="predicted"/>
<dbReference type="PANTHER" id="PTHR21215">
    <property type="entry name" value="LD36024P"/>
    <property type="match status" value="1"/>
</dbReference>